<dbReference type="InterPro" id="IPR024079">
    <property type="entry name" value="MetalloPept_cat_dom_sf"/>
</dbReference>
<keyword evidence="3" id="KW-1185">Reference proteome</keyword>
<dbReference type="Proteomes" id="UP001377692">
    <property type="component" value="Unassembled WGS sequence"/>
</dbReference>
<dbReference type="RefSeq" id="WP_339549318.1">
    <property type="nucleotide sequence ID" value="NZ_JBBHLD010000008.1"/>
</dbReference>
<evidence type="ECO:0000313" key="3">
    <source>
        <dbReference type="Proteomes" id="UP001377692"/>
    </source>
</evidence>
<feature type="signal peptide" evidence="1">
    <location>
        <begin position="1"/>
        <end position="23"/>
    </location>
</feature>
<proteinExistence type="predicted"/>
<organism evidence="2 3">
    <name type="scientific">Pseudomonas kermanshahensis</name>
    <dbReference type="NCBI Taxonomy" id="2745482"/>
    <lineage>
        <taxon>Bacteria</taxon>
        <taxon>Pseudomonadati</taxon>
        <taxon>Pseudomonadota</taxon>
        <taxon>Gammaproteobacteria</taxon>
        <taxon>Pseudomonadales</taxon>
        <taxon>Pseudomonadaceae</taxon>
        <taxon>Pseudomonas</taxon>
    </lineage>
</organism>
<name>A0ABU8R659_9PSED</name>
<dbReference type="Gene3D" id="3.40.390.10">
    <property type="entry name" value="Collagenase (Catalytic Domain)"/>
    <property type="match status" value="1"/>
</dbReference>
<protein>
    <submittedName>
        <fullName evidence="2">M12 family metallo-peptidase</fullName>
    </submittedName>
</protein>
<dbReference type="SUPFAM" id="SSF55486">
    <property type="entry name" value="Metalloproteases ('zincins'), catalytic domain"/>
    <property type="match status" value="1"/>
</dbReference>
<sequence>MKQMLSKTCLMGAGLLFSSLCYASSPSPQLFSFEQRHSALQTKPAGYMRTLLGDPANKDVVLVDVKPALISNDTSTLAITLPDGKTATFNLETYSALPEGLEGWVGYKPSAVKSKSASELKFDPLYYLSIVRQGDQLVGEIMVDGQRYRLEYVSPGQHALVSIDEAKLAPLDALPEAKAVAAQVASVQPQATSEHSTIRLMFVTTQQSRAKYPNPRLTLNQALQDVNQTMKNSKVNITFELAGIYDANYDESGKEYSKLLNDVTYYMKDVAQARDGMLADLVSMIVVNNALCGGGKFGPSKAAGFTAVTCLSSLAHEIGHNFGMVHNSGGARTPSYIHGYRWNQGLLPFRTQMSYECTGRSCPRIAYFSNPRLSYAGVPMGTVKDNDVARALNERRSIVENFYPSPANAAKITLFEQSRFQGKRCEMYLQKGSVTPLKDSLCRSLTTSRSAKIENFQAGNTVCLRNTDDSRNRCFTGAYTGDFEINNFDLDSAWPGELKRSVKGWPMNGSVTQVTYEKAGDTFVRLYAQEDFKSPLCTVAIGEGKTVTLNTEGQCPSNVGRSRSAQVLGFDGSQVCFTNADAKRMHCYSGQYQGDFSIRNYDTSNLNLPKGLAATRSGYMNSNAYRISKGVE</sequence>
<evidence type="ECO:0000313" key="2">
    <source>
        <dbReference type="EMBL" id="MEJ5905366.1"/>
    </source>
</evidence>
<dbReference type="Pfam" id="PF13688">
    <property type="entry name" value="Reprolysin_5"/>
    <property type="match status" value="1"/>
</dbReference>
<dbReference type="EMBL" id="JBBHLD010000008">
    <property type="protein sequence ID" value="MEJ5905366.1"/>
    <property type="molecule type" value="Genomic_DNA"/>
</dbReference>
<comment type="caution">
    <text evidence="2">The sequence shown here is derived from an EMBL/GenBank/DDBJ whole genome shotgun (WGS) entry which is preliminary data.</text>
</comment>
<evidence type="ECO:0000256" key="1">
    <source>
        <dbReference type="SAM" id="SignalP"/>
    </source>
</evidence>
<keyword evidence="1" id="KW-0732">Signal</keyword>
<gene>
    <name evidence="2" type="ORF">V7V80_11790</name>
</gene>
<feature type="chain" id="PRO_5046120189" evidence="1">
    <location>
        <begin position="24"/>
        <end position="632"/>
    </location>
</feature>
<reference evidence="2 3" key="1">
    <citation type="submission" date="2024-02" db="EMBL/GenBank/DDBJ databases">
        <title>Identification of pathogenicity and growth-promoting functions of Pseudomonas putida variants.</title>
        <authorList>
            <person name="Sun J."/>
        </authorList>
    </citation>
    <scope>NUCLEOTIDE SEQUENCE [LARGE SCALE GENOMIC DNA]</scope>
    <source>
        <strain evidence="2 3">A04</strain>
    </source>
</reference>
<accession>A0ABU8R659</accession>